<organism evidence="1 2">
    <name type="scientific">Desmophyllum pertusum</name>
    <dbReference type="NCBI Taxonomy" id="174260"/>
    <lineage>
        <taxon>Eukaryota</taxon>
        <taxon>Metazoa</taxon>
        <taxon>Cnidaria</taxon>
        <taxon>Anthozoa</taxon>
        <taxon>Hexacorallia</taxon>
        <taxon>Scleractinia</taxon>
        <taxon>Caryophylliina</taxon>
        <taxon>Caryophylliidae</taxon>
        <taxon>Desmophyllum</taxon>
    </lineage>
</organism>
<reference evidence="1" key="1">
    <citation type="submission" date="2023-01" db="EMBL/GenBank/DDBJ databases">
        <title>Genome assembly of the deep-sea coral Lophelia pertusa.</title>
        <authorList>
            <person name="Herrera S."/>
            <person name="Cordes E."/>
        </authorList>
    </citation>
    <scope>NUCLEOTIDE SEQUENCE</scope>
    <source>
        <strain evidence="1">USNM1676648</strain>
        <tissue evidence="1">Polyp</tissue>
    </source>
</reference>
<accession>A0A9W9YSF4</accession>
<gene>
    <name evidence="1" type="ORF">OS493_009634</name>
</gene>
<protein>
    <submittedName>
        <fullName evidence="1">Uncharacterized protein</fullName>
    </submittedName>
</protein>
<proteinExistence type="predicted"/>
<dbReference type="AlphaFoldDB" id="A0A9W9YSF4"/>
<keyword evidence="2" id="KW-1185">Reference proteome</keyword>
<dbReference type="EMBL" id="MU827305">
    <property type="protein sequence ID" value="KAJ7363479.1"/>
    <property type="molecule type" value="Genomic_DNA"/>
</dbReference>
<sequence>MTNCTVQVRPWGVFFFLDCDRAPRGLNSLTRSSRIELAEGLSLVPLVDATLGPLFEDPWPAALPSSYSYSLHITLSLTRSPIASIPSILISSSVMERIVDGTIRSLRNLLTSDGSPSFSKMSSIVLAWGKRELHSGIFFTLPQTSSGFLRKTEVW</sequence>
<name>A0A9W9YSF4_9CNID</name>
<dbReference type="Proteomes" id="UP001163046">
    <property type="component" value="Unassembled WGS sequence"/>
</dbReference>
<evidence type="ECO:0000313" key="1">
    <source>
        <dbReference type="EMBL" id="KAJ7363479.1"/>
    </source>
</evidence>
<comment type="caution">
    <text evidence="1">The sequence shown here is derived from an EMBL/GenBank/DDBJ whole genome shotgun (WGS) entry which is preliminary data.</text>
</comment>
<evidence type="ECO:0000313" key="2">
    <source>
        <dbReference type="Proteomes" id="UP001163046"/>
    </source>
</evidence>